<gene>
    <name evidence="7" type="ORF">BVG16_25980</name>
</gene>
<keyword evidence="6" id="KW-0732">Signal</keyword>
<dbReference type="Proteomes" id="UP000190188">
    <property type="component" value="Unassembled WGS sequence"/>
</dbReference>
<comment type="caution">
    <text evidence="7">The sequence shown here is derived from an EMBL/GenBank/DDBJ whole genome shotgun (WGS) entry which is preliminary data.</text>
</comment>
<dbReference type="RefSeq" id="WP_078502122.1">
    <property type="nucleotide sequence ID" value="NZ_MSZX01000013.1"/>
</dbReference>
<dbReference type="InterPro" id="IPR039650">
    <property type="entry name" value="HdrA-like"/>
</dbReference>
<evidence type="ECO:0000256" key="5">
    <source>
        <dbReference type="ARBA" id="ARBA00023014"/>
    </source>
</evidence>
<keyword evidence="5" id="KW-0411">Iron-sulfur</keyword>
<keyword evidence="4" id="KW-0408">Iron</keyword>
<evidence type="ECO:0008006" key="9">
    <source>
        <dbReference type="Google" id="ProtNLM"/>
    </source>
</evidence>
<name>A0A1T2X2T5_9BACL</name>
<keyword evidence="8" id="KW-1185">Reference proteome</keyword>
<reference evidence="7 8" key="1">
    <citation type="submission" date="2017-01" db="EMBL/GenBank/DDBJ databases">
        <title>Genome analysis of Paenibacillus selenitrireducens ES3-24.</title>
        <authorList>
            <person name="Xu D."/>
            <person name="Yao R."/>
            <person name="Zheng S."/>
        </authorList>
    </citation>
    <scope>NUCLEOTIDE SEQUENCE [LARGE SCALE GENOMIC DNA]</scope>
    <source>
        <strain evidence="7 8">ES3-24</strain>
    </source>
</reference>
<dbReference type="Gene3D" id="3.50.50.60">
    <property type="entry name" value="FAD/NAD(P)-binding domain"/>
    <property type="match status" value="1"/>
</dbReference>
<proteinExistence type="predicted"/>
<dbReference type="GO" id="GO:0051539">
    <property type="term" value="F:4 iron, 4 sulfur cluster binding"/>
    <property type="evidence" value="ECO:0007669"/>
    <property type="project" value="UniProtKB-KW"/>
</dbReference>
<protein>
    <recommendedName>
        <fullName evidence="9">FAD-dependent oxidoreductase</fullName>
    </recommendedName>
</protein>
<accession>A0A1T2X2T5</accession>
<dbReference type="GO" id="GO:0016491">
    <property type="term" value="F:oxidoreductase activity"/>
    <property type="evidence" value="ECO:0007669"/>
    <property type="project" value="UniProtKB-KW"/>
</dbReference>
<evidence type="ECO:0000256" key="3">
    <source>
        <dbReference type="ARBA" id="ARBA00023002"/>
    </source>
</evidence>
<dbReference type="InterPro" id="IPR036188">
    <property type="entry name" value="FAD/NAD-bd_sf"/>
</dbReference>
<sequence length="482" mass="53689">MRFIRNYPKIMIGMLITACIIPLFVPYPSANAATGDVSCGPGCSRYDVVVIGSEIQGVLLAKSARDLGLNVVILDPRSKPGGELIQGQMMVLDEPNDKKKRSLVQGELKNLYAGYKAGSIRKQADFQRYFQKLIQGIPIRSGIVIQSLDIDSSDADKSIRSLSYKAKDGHNYTVQANYWVENTDHNALTGKLGVKRIPGMESIYNGKKPDYMAATFMLKLKKVNWNKLHLAILEDYPLTHVQTKYGPNSYVDWNFATGFSNITSNYKPLDSQLMLRGLNATDQKNGEVIINSLLIFDVDPSNPKSVASAVTKARAEAPHVVQFLRKNIPGFAKAELNGYPDYLYIRDYNRYETDYVLTEQDVMGSKMFWDNVSIGGYGMDLQGTRVMPKGNNVGTPDRYGLPLRSFELMSFENVIVVGNNVGATIKAYGSARIVPNTALAAQSIGIILGRESKHKRLKELTAADFTRIHQYLQKDYGIVLRK</sequence>
<organism evidence="7 8">
    <name type="scientific">Paenibacillus selenitireducens</name>
    <dbReference type="NCBI Taxonomy" id="1324314"/>
    <lineage>
        <taxon>Bacteria</taxon>
        <taxon>Bacillati</taxon>
        <taxon>Bacillota</taxon>
        <taxon>Bacilli</taxon>
        <taxon>Bacillales</taxon>
        <taxon>Paenibacillaceae</taxon>
        <taxon>Paenibacillus</taxon>
    </lineage>
</organism>
<evidence type="ECO:0000313" key="7">
    <source>
        <dbReference type="EMBL" id="OPA73893.1"/>
    </source>
</evidence>
<dbReference type="GO" id="GO:0046872">
    <property type="term" value="F:metal ion binding"/>
    <property type="evidence" value="ECO:0007669"/>
    <property type="project" value="UniProtKB-KW"/>
</dbReference>
<feature type="signal peptide" evidence="6">
    <location>
        <begin position="1"/>
        <end position="32"/>
    </location>
</feature>
<dbReference type="PANTHER" id="PTHR43498">
    <property type="entry name" value="FERREDOXIN:COB-COM HETERODISULFIDE REDUCTASE SUBUNIT A"/>
    <property type="match status" value="1"/>
</dbReference>
<evidence type="ECO:0000256" key="2">
    <source>
        <dbReference type="ARBA" id="ARBA00022723"/>
    </source>
</evidence>
<evidence type="ECO:0000256" key="1">
    <source>
        <dbReference type="ARBA" id="ARBA00022485"/>
    </source>
</evidence>
<dbReference type="SUPFAM" id="SSF51905">
    <property type="entry name" value="FAD/NAD(P)-binding domain"/>
    <property type="match status" value="1"/>
</dbReference>
<evidence type="ECO:0000256" key="4">
    <source>
        <dbReference type="ARBA" id="ARBA00023004"/>
    </source>
</evidence>
<dbReference type="AlphaFoldDB" id="A0A1T2X2T5"/>
<keyword evidence="1" id="KW-0004">4Fe-4S</keyword>
<dbReference type="STRING" id="1324314.BVG16_25980"/>
<keyword evidence="2" id="KW-0479">Metal-binding</keyword>
<feature type="chain" id="PRO_5013114778" description="FAD-dependent oxidoreductase" evidence="6">
    <location>
        <begin position="33"/>
        <end position="482"/>
    </location>
</feature>
<evidence type="ECO:0000313" key="8">
    <source>
        <dbReference type="Proteomes" id="UP000190188"/>
    </source>
</evidence>
<dbReference type="PANTHER" id="PTHR43498:SF1">
    <property type="entry name" value="COB--COM HETERODISULFIDE REDUCTASE IRON-SULFUR SUBUNIT A"/>
    <property type="match status" value="1"/>
</dbReference>
<evidence type="ECO:0000256" key="6">
    <source>
        <dbReference type="SAM" id="SignalP"/>
    </source>
</evidence>
<keyword evidence="3" id="KW-0560">Oxidoreductase</keyword>
<dbReference type="EMBL" id="MSZX01000013">
    <property type="protein sequence ID" value="OPA73893.1"/>
    <property type="molecule type" value="Genomic_DNA"/>
</dbReference>
<dbReference type="Pfam" id="PF12831">
    <property type="entry name" value="FAD_oxidored"/>
    <property type="match status" value="1"/>
</dbReference>